<dbReference type="Proteomes" id="UP000526892">
    <property type="component" value="Unassembled WGS sequence"/>
</dbReference>
<protein>
    <recommendedName>
        <fullName evidence="3">DNA-binding protein</fullName>
    </recommendedName>
</protein>
<evidence type="ECO:0008006" key="3">
    <source>
        <dbReference type="Google" id="ProtNLM"/>
    </source>
</evidence>
<dbReference type="EMBL" id="JACCDE010000016">
    <property type="protein sequence ID" value="NYS78418.1"/>
    <property type="molecule type" value="Genomic_DNA"/>
</dbReference>
<evidence type="ECO:0000313" key="1">
    <source>
        <dbReference type="EMBL" id="NYS78418.1"/>
    </source>
</evidence>
<name>A0A7Z0LU16_9GAMM</name>
<dbReference type="AlphaFoldDB" id="A0A7Z0LU16"/>
<comment type="caution">
    <text evidence="1">The sequence shown here is derived from an EMBL/GenBank/DDBJ whole genome shotgun (WGS) entry which is preliminary data.</text>
</comment>
<dbReference type="RefSeq" id="WP_179916213.1">
    <property type="nucleotide sequence ID" value="NZ_JACCDE010000016.1"/>
</dbReference>
<sequence>MFNFLKGDKSMVTATKIGASDTATKIGTSDTATANDIVKVSPEELVKRMVASNPNVMGKMPERRLKSIVRGTLVALAQEVNECQEGRLQVPGLGRITIRQTEVEKDGSPATVKRVMLNPAKPKPKV</sequence>
<gene>
    <name evidence="1" type="ORF">HZS80_11990</name>
</gene>
<proteinExistence type="predicted"/>
<organism evidence="1 2">
    <name type="scientific">Vreelandella glaciei</name>
    <dbReference type="NCBI Taxonomy" id="186761"/>
    <lineage>
        <taxon>Bacteria</taxon>
        <taxon>Pseudomonadati</taxon>
        <taxon>Pseudomonadota</taxon>
        <taxon>Gammaproteobacteria</taxon>
        <taxon>Oceanospirillales</taxon>
        <taxon>Halomonadaceae</taxon>
        <taxon>Vreelandella</taxon>
    </lineage>
</organism>
<evidence type="ECO:0000313" key="2">
    <source>
        <dbReference type="Proteomes" id="UP000526892"/>
    </source>
</evidence>
<accession>A0A7Z0LU16</accession>
<keyword evidence="2" id="KW-1185">Reference proteome</keyword>
<reference evidence="1 2" key="1">
    <citation type="journal article" date="2003" name="Extremophiles">
        <title>Halomonas glaciei sp. nov. isolated from fast ice of Adelie Land, Antarctica.</title>
        <authorList>
            <person name="Reddy G.S."/>
            <person name="Raghavan P.U."/>
            <person name="Sarita N.B."/>
            <person name="Prakash J.S."/>
            <person name="Nagesh N."/>
            <person name="Delille D."/>
            <person name="Shivaji S."/>
        </authorList>
    </citation>
    <scope>NUCLEOTIDE SEQUENCE [LARGE SCALE GENOMIC DNA]</scope>
    <source>
        <strain evidence="1 2">DD39</strain>
    </source>
</reference>